<keyword evidence="3" id="KW-1185">Reference proteome</keyword>
<evidence type="ECO:0000313" key="3">
    <source>
        <dbReference type="Proteomes" id="UP000538292"/>
    </source>
</evidence>
<dbReference type="InterPro" id="IPR020534">
    <property type="entry name" value="Uncharacterised_YqxA"/>
</dbReference>
<feature type="transmembrane region" description="Helical" evidence="1">
    <location>
        <begin position="6"/>
        <end position="25"/>
    </location>
</feature>
<dbReference type="RefSeq" id="WP_181736592.1">
    <property type="nucleotide sequence ID" value="NZ_JACEOL010000001.1"/>
</dbReference>
<accession>A0A7W1XPF5</accession>
<keyword evidence="1" id="KW-1133">Transmembrane helix</keyword>
<evidence type="ECO:0000256" key="1">
    <source>
        <dbReference type="SAM" id="Phobius"/>
    </source>
</evidence>
<evidence type="ECO:0000313" key="2">
    <source>
        <dbReference type="EMBL" id="MBA4600776.1"/>
    </source>
</evidence>
<dbReference type="Proteomes" id="UP000538292">
    <property type="component" value="Unassembled WGS sequence"/>
</dbReference>
<organism evidence="2 3">
    <name type="scientific">Thermoactinomyces mirandus</name>
    <dbReference type="NCBI Taxonomy" id="2756294"/>
    <lineage>
        <taxon>Bacteria</taxon>
        <taxon>Bacillati</taxon>
        <taxon>Bacillota</taxon>
        <taxon>Bacilli</taxon>
        <taxon>Bacillales</taxon>
        <taxon>Thermoactinomycetaceae</taxon>
        <taxon>Thermoactinomyces</taxon>
    </lineage>
</organism>
<keyword evidence="1" id="KW-0812">Transmembrane</keyword>
<dbReference type="Pfam" id="PF12438">
    <property type="entry name" value="DUF3679"/>
    <property type="match status" value="1"/>
</dbReference>
<keyword evidence="1" id="KW-0472">Membrane</keyword>
<protein>
    <submittedName>
        <fullName evidence="2">DUF3679 domain-containing protein</fullName>
    </submittedName>
</protein>
<proteinExistence type="predicted"/>
<name>A0A7W1XPF5_9BACL</name>
<gene>
    <name evidence="2" type="ORF">H2C83_00235</name>
</gene>
<sequence>MRVWVQVIALFTMLGLGIFVGIDLAERNMHKMQGTEGAERAIQITPKDGKIEISVFGQVIETRKPDDQALAKNESVTIDQPPKEGTNYLALVGNQLGTAIRQVLRKLADLMFVWTQS</sequence>
<dbReference type="EMBL" id="JACEOL010000001">
    <property type="protein sequence ID" value="MBA4600776.1"/>
    <property type="molecule type" value="Genomic_DNA"/>
</dbReference>
<reference evidence="2 3" key="1">
    <citation type="submission" date="2020-07" db="EMBL/GenBank/DDBJ databases">
        <title>Thermoactinomyces phylogeny.</title>
        <authorList>
            <person name="Dunlap C."/>
        </authorList>
    </citation>
    <scope>NUCLEOTIDE SEQUENCE [LARGE SCALE GENOMIC DNA]</scope>
    <source>
        <strain evidence="2 3">AMNI-1</strain>
    </source>
</reference>
<comment type="caution">
    <text evidence="2">The sequence shown here is derived from an EMBL/GenBank/DDBJ whole genome shotgun (WGS) entry which is preliminary data.</text>
</comment>
<dbReference type="AlphaFoldDB" id="A0A7W1XPF5"/>